<feature type="transmembrane region" description="Helical" evidence="2">
    <location>
        <begin position="414"/>
        <end position="437"/>
    </location>
</feature>
<feature type="region of interest" description="Disordered" evidence="1">
    <location>
        <begin position="1"/>
        <end position="26"/>
    </location>
</feature>
<gene>
    <name evidence="3" type="ORF">XA1314C_39390</name>
</gene>
<evidence type="ECO:0000256" key="2">
    <source>
        <dbReference type="SAM" id="Phobius"/>
    </source>
</evidence>
<keyword evidence="2" id="KW-1133">Transmembrane helix</keyword>
<evidence type="ECO:0000256" key="1">
    <source>
        <dbReference type="SAM" id="MobiDB-lite"/>
    </source>
</evidence>
<organism evidence="3 4">
    <name type="scientific">Xanthomonas arboricola</name>
    <dbReference type="NCBI Taxonomy" id="56448"/>
    <lineage>
        <taxon>Bacteria</taxon>
        <taxon>Pseudomonadati</taxon>
        <taxon>Pseudomonadota</taxon>
        <taxon>Gammaproteobacteria</taxon>
        <taxon>Lysobacterales</taxon>
        <taxon>Lysobacteraceae</taxon>
        <taxon>Xanthomonas</taxon>
    </lineage>
</organism>
<accession>A0AAU9IMQ7</accession>
<proteinExistence type="predicted"/>
<dbReference type="EMBL" id="HG992337">
    <property type="protein sequence ID" value="CAE6845570.1"/>
    <property type="molecule type" value="Genomic_DNA"/>
</dbReference>
<sequence>MHRYGMLEPLPHSVRRPPSHGRPQEAELAGKALRSMQATLLLAQEVGKGVGRGEVLFGPMPPKQQAAAPGTIVCSRATRLSRGVAREANGFGHSDSRLRLRFTSFFRSTRSTRPLGSAAFTCHCHVVHQIGIGAACCLGALSGLCLLRRGKRSRARATLGVGSFPWRRRLACAFLRCTARGSALTGCSSAGDRLVYRFLRRCCFLCRRFPGRSLLDCLLDCLLAGRLAGTGRGCRLARRCVTGARFLGRGPCCRRFPRWRRSGCLLCDRLLSRGLLRGALVRGTGMGGGRRGRACSFSCRGLRARRLFQTLVLPCRPALAGIAAPEQPGNVTGRWRATVGPALASLVHAVAREVRMHAPDGLRGKRFPCRKIARTRNADCGATTPMLLAQPQSACRRVGNCLGRCCRRRLLCRFACHTFLLSYRVAVVFACAVLLHVKKPATRTA</sequence>
<name>A0AAU9IMQ7_9XANT</name>
<keyword evidence="2" id="KW-0472">Membrane</keyword>
<reference evidence="3 4" key="1">
    <citation type="submission" date="2021-02" db="EMBL/GenBank/DDBJ databases">
        <authorList>
            <person name="Pothier F. J."/>
        </authorList>
    </citation>
    <scope>NUCLEOTIDE SEQUENCE [LARGE SCALE GENOMIC DNA]</scope>
    <source>
        <strain evidence="3 4">1314c</strain>
    </source>
</reference>
<dbReference type="Proteomes" id="UP000835242">
    <property type="component" value="Chromosome"/>
</dbReference>
<dbReference type="AlphaFoldDB" id="A0AAU9IMQ7"/>
<keyword evidence="2" id="KW-0812">Transmembrane</keyword>
<evidence type="ECO:0000313" key="4">
    <source>
        <dbReference type="Proteomes" id="UP000835242"/>
    </source>
</evidence>
<protein>
    <submittedName>
        <fullName evidence="3">Uncharacterized protein</fullName>
    </submittedName>
</protein>
<evidence type="ECO:0000313" key="3">
    <source>
        <dbReference type="EMBL" id="CAE6845570.1"/>
    </source>
</evidence>
<feature type="transmembrane region" description="Helical" evidence="2">
    <location>
        <begin position="126"/>
        <end position="147"/>
    </location>
</feature>
<dbReference type="EMBL" id="HG992337">
    <property type="protein sequence ID" value="CAE6845544.1"/>
    <property type="molecule type" value="Genomic_DNA"/>
</dbReference>